<reference evidence="1" key="1">
    <citation type="submission" date="2022-11" db="EMBL/GenBank/DDBJ databases">
        <title>Centuries of genome instability and evolution in soft-shell clam transmissible cancer (bioRxiv).</title>
        <authorList>
            <person name="Hart S.F.M."/>
            <person name="Yonemitsu M.A."/>
            <person name="Giersch R.M."/>
            <person name="Beal B.F."/>
            <person name="Arriagada G."/>
            <person name="Davis B.W."/>
            <person name="Ostrander E.A."/>
            <person name="Goff S.P."/>
            <person name="Metzger M.J."/>
        </authorList>
    </citation>
    <scope>NUCLEOTIDE SEQUENCE</scope>
    <source>
        <strain evidence="1">MELC-2E11</strain>
        <tissue evidence="1">Siphon/mantle</tissue>
    </source>
</reference>
<dbReference type="EMBL" id="CP111026">
    <property type="protein sequence ID" value="WAR27273.1"/>
    <property type="molecule type" value="Genomic_DNA"/>
</dbReference>
<organism evidence="1 2">
    <name type="scientific">Mya arenaria</name>
    <name type="common">Soft-shell clam</name>
    <dbReference type="NCBI Taxonomy" id="6604"/>
    <lineage>
        <taxon>Eukaryota</taxon>
        <taxon>Metazoa</taxon>
        <taxon>Spiralia</taxon>
        <taxon>Lophotrochozoa</taxon>
        <taxon>Mollusca</taxon>
        <taxon>Bivalvia</taxon>
        <taxon>Autobranchia</taxon>
        <taxon>Heteroconchia</taxon>
        <taxon>Euheterodonta</taxon>
        <taxon>Imparidentia</taxon>
        <taxon>Neoheterodontei</taxon>
        <taxon>Myida</taxon>
        <taxon>Myoidea</taxon>
        <taxon>Myidae</taxon>
        <taxon>Mya</taxon>
    </lineage>
</organism>
<proteinExistence type="predicted"/>
<evidence type="ECO:0000313" key="2">
    <source>
        <dbReference type="Proteomes" id="UP001164746"/>
    </source>
</evidence>
<evidence type="ECO:0000313" key="1">
    <source>
        <dbReference type="EMBL" id="WAR27273.1"/>
    </source>
</evidence>
<accession>A0ABY7FYI6</accession>
<keyword evidence="2" id="KW-1185">Reference proteome</keyword>
<protein>
    <submittedName>
        <fullName evidence="1">Uncharacterized protein</fullName>
    </submittedName>
</protein>
<dbReference type="Proteomes" id="UP001164746">
    <property type="component" value="Chromosome 15"/>
</dbReference>
<sequence>MGFTTYISKAMSSMSDPSQMATVFCSAEGQSAIACMYPLMEQCPDLMANMGAGEMAMPSQADLKRACTQIPSGPCMKAMTCLASASQGSSMGMDENFMATNNLTYLLPVIGMTCGPMKEQFDCITPEVDEQCTEITNQIKQMIPLMNNGMPDGIGFPEYDVLKTLIRTGCTNVPEGY</sequence>
<name>A0ABY7FYI6_MYAAR</name>
<gene>
    <name evidence="1" type="ORF">MAR_012977</name>
</gene>